<organism evidence="2 3">
    <name type="scientific">Striga asiatica</name>
    <name type="common">Asiatic witchweed</name>
    <name type="synonym">Buchnera asiatica</name>
    <dbReference type="NCBI Taxonomy" id="4170"/>
    <lineage>
        <taxon>Eukaryota</taxon>
        <taxon>Viridiplantae</taxon>
        <taxon>Streptophyta</taxon>
        <taxon>Embryophyta</taxon>
        <taxon>Tracheophyta</taxon>
        <taxon>Spermatophyta</taxon>
        <taxon>Magnoliopsida</taxon>
        <taxon>eudicotyledons</taxon>
        <taxon>Gunneridae</taxon>
        <taxon>Pentapetalae</taxon>
        <taxon>asterids</taxon>
        <taxon>lamiids</taxon>
        <taxon>Lamiales</taxon>
        <taxon>Orobanchaceae</taxon>
        <taxon>Buchnereae</taxon>
        <taxon>Striga</taxon>
    </lineage>
</organism>
<sequence>MLKRDSKGNVCSIKASNGCHSSRTGPKELPLQFGLLNKGQRGTPTGPWRPDTREGAEQRRTTAVAQGKRSRCELADRDRREEPRGVAAARTGKSPEPPATSTGEEHRVVEDGLWFFTPSCPNSSAYCSHYTLICLFFWCQDALLTAHFYENMRCSLIHVFVTGGVYRWPVIAAFWNRTKFDVIKIKMMTEMRRFSKVIALCRKVDHYLEMSRCSQGRKDEAESVDAMVSNSRCRKNIGLTTDMHDKAMDSLI</sequence>
<keyword evidence="2" id="KW-0436">Ligase</keyword>
<name>A0A5A7QEQ5_STRAF</name>
<feature type="compositionally biased region" description="Polar residues" evidence="1">
    <location>
        <begin position="14"/>
        <end position="24"/>
    </location>
</feature>
<feature type="region of interest" description="Disordered" evidence="1">
    <location>
        <begin position="1"/>
        <end position="104"/>
    </location>
</feature>
<gene>
    <name evidence="2" type="ORF">STAS_19235</name>
</gene>
<accession>A0A5A7QEQ5</accession>
<proteinExistence type="predicted"/>
<dbReference type="AlphaFoldDB" id="A0A5A7QEQ5"/>
<reference evidence="3" key="1">
    <citation type="journal article" date="2019" name="Curr. Biol.">
        <title>Genome Sequence of Striga asiatica Provides Insight into the Evolution of Plant Parasitism.</title>
        <authorList>
            <person name="Yoshida S."/>
            <person name="Kim S."/>
            <person name="Wafula E.K."/>
            <person name="Tanskanen J."/>
            <person name="Kim Y.M."/>
            <person name="Honaas L."/>
            <person name="Yang Z."/>
            <person name="Spallek T."/>
            <person name="Conn C.E."/>
            <person name="Ichihashi Y."/>
            <person name="Cheong K."/>
            <person name="Cui S."/>
            <person name="Der J.P."/>
            <person name="Gundlach H."/>
            <person name="Jiao Y."/>
            <person name="Hori C."/>
            <person name="Ishida J.K."/>
            <person name="Kasahara H."/>
            <person name="Kiba T."/>
            <person name="Kim M.S."/>
            <person name="Koo N."/>
            <person name="Laohavisit A."/>
            <person name="Lee Y.H."/>
            <person name="Lumba S."/>
            <person name="McCourt P."/>
            <person name="Mortimer J.C."/>
            <person name="Mutuku J.M."/>
            <person name="Nomura T."/>
            <person name="Sasaki-Sekimoto Y."/>
            <person name="Seto Y."/>
            <person name="Wang Y."/>
            <person name="Wakatake T."/>
            <person name="Sakakibara H."/>
            <person name="Demura T."/>
            <person name="Yamaguchi S."/>
            <person name="Yoneyama K."/>
            <person name="Manabe R.I."/>
            <person name="Nelson D.C."/>
            <person name="Schulman A.H."/>
            <person name="Timko M.P."/>
            <person name="dePamphilis C.W."/>
            <person name="Choi D."/>
            <person name="Shirasu K."/>
        </authorList>
    </citation>
    <scope>NUCLEOTIDE SEQUENCE [LARGE SCALE GENOMIC DNA]</scope>
    <source>
        <strain evidence="3">cv. UVA1</strain>
    </source>
</reference>
<keyword evidence="3" id="KW-1185">Reference proteome</keyword>
<evidence type="ECO:0000313" key="2">
    <source>
        <dbReference type="EMBL" id="GER42441.1"/>
    </source>
</evidence>
<feature type="compositionally biased region" description="Basic and acidic residues" evidence="1">
    <location>
        <begin position="70"/>
        <end position="84"/>
    </location>
</feature>
<protein>
    <submittedName>
        <fullName evidence="2">Proline-tRNA ligase</fullName>
    </submittedName>
</protein>
<dbReference type="GO" id="GO:0016874">
    <property type="term" value="F:ligase activity"/>
    <property type="evidence" value="ECO:0007669"/>
    <property type="project" value="UniProtKB-KW"/>
</dbReference>
<evidence type="ECO:0000256" key="1">
    <source>
        <dbReference type="SAM" id="MobiDB-lite"/>
    </source>
</evidence>
<feature type="compositionally biased region" description="Basic and acidic residues" evidence="1">
    <location>
        <begin position="50"/>
        <end position="60"/>
    </location>
</feature>
<dbReference type="Proteomes" id="UP000325081">
    <property type="component" value="Unassembled WGS sequence"/>
</dbReference>
<dbReference type="EMBL" id="BKCP01006339">
    <property type="protein sequence ID" value="GER42441.1"/>
    <property type="molecule type" value="Genomic_DNA"/>
</dbReference>
<evidence type="ECO:0000313" key="3">
    <source>
        <dbReference type="Proteomes" id="UP000325081"/>
    </source>
</evidence>
<comment type="caution">
    <text evidence="2">The sequence shown here is derived from an EMBL/GenBank/DDBJ whole genome shotgun (WGS) entry which is preliminary data.</text>
</comment>